<sequence>MLLPLVEHVLNVFQSHFQYSSLASDPPRSLKTITNGANCGPVQDISL</sequence>
<evidence type="ECO:0000313" key="1">
    <source>
        <dbReference type="EMBL" id="PRQ28806.1"/>
    </source>
</evidence>
<name>A0A2P6Q3Q3_ROSCH</name>
<reference evidence="1 2" key="1">
    <citation type="journal article" date="2018" name="Nat. Genet.">
        <title>The Rosa genome provides new insights in the design of modern roses.</title>
        <authorList>
            <person name="Bendahmane M."/>
        </authorList>
    </citation>
    <scope>NUCLEOTIDE SEQUENCE [LARGE SCALE GENOMIC DNA]</scope>
    <source>
        <strain evidence="2">cv. Old Blush</strain>
    </source>
</reference>
<organism evidence="1 2">
    <name type="scientific">Rosa chinensis</name>
    <name type="common">China rose</name>
    <dbReference type="NCBI Taxonomy" id="74649"/>
    <lineage>
        <taxon>Eukaryota</taxon>
        <taxon>Viridiplantae</taxon>
        <taxon>Streptophyta</taxon>
        <taxon>Embryophyta</taxon>
        <taxon>Tracheophyta</taxon>
        <taxon>Spermatophyta</taxon>
        <taxon>Magnoliopsida</taxon>
        <taxon>eudicotyledons</taxon>
        <taxon>Gunneridae</taxon>
        <taxon>Pentapetalae</taxon>
        <taxon>rosids</taxon>
        <taxon>fabids</taxon>
        <taxon>Rosales</taxon>
        <taxon>Rosaceae</taxon>
        <taxon>Rosoideae</taxon>
        <taxon>Rosoideae incertae sedis</taxon>
        <taxon>Rosa</taxon>
    </lineage>
</organism>
<keyword evidence="2" id="KW-1185">Reference proteome</keyword>
<dbReference type="Proteomes" id="UP000238479">
    <property type="component" value="Chromosome 5"/>
</dbReference>
<dbReference type="EMBL" id="PDCK01000043">
    <property type="protein sequence ID" value="PRQ28806.1"/>
    <property type="molecule type" value="Genomic_DNA"/>
</dbReference>
<evidence type="ECO:0000313" key="2">
    <source>
        <dbReference type="Proteomes" id="UP000238479"/>
    </source>
</evidence>
<comment type="caution">
    <text evidence="1">The sequence shown here is derived from an EMBL/GenBank/DDBJ whole genome shotgun (WGS) entry which is preliminary data.</text>
</comment>
<proteinExistence type="predicted"/>
<dbReference type="Gramene" id="PRQ28806">
    <property type="protein sequence ID" value="PRQ28806"/>
    <property type="gene ID" value="RchiOBHm_Chr5g0006961"/>
</dbReference>
<dbReference type="AlphaFoldDB" id="A0A2P6Q3Q3"/>
<protein>
    <submittedName>
        <fullName evidence="1">Uncharacterized protein</fullName>
    </submittedName>
</protein>
<accession>A0A2P6Q3Q3</accession>
<gene>
    <name evidence="1" type="ORF">RchiOBHm_Chr5g0006961</name>
</gene>